<dbReference type="Proteomes" id="UP001209878">
    <property type="component" value="Unassembled WGS sequence"/>
</dbReference>
<name>A0AAD9KL00_RIDPI</name>
<reference evidence="1" key="1">
    <citation type="journal article" date="2023" name="Mol. Biol. Evol.">
        <title>Third-Generation Sequencing Reveals the Adaptive Role of the Epigenome in Three Deep-Sea Polychaetes.</title>
        <authorList>
            <person name="Perez M."/>
            <person name="Aroh O."/>
            <person name="Sun Y."/>
            <person name="Lan Y."/>
            <person name="Juniper S.K."/>
            <person name="Young C.R."/>
            <person name="Angers B."/>
            <person name="Qian P.Y."/>
        </authorList>
    </citation>
    <scope>NUCLEOTIDE SEQUENCE</scope>
    <source>
        <strain evidence="1">R07B-5</strain>
    </source>
</reference>
<comment type="caution">
    <text evidence="1">The sequence shown here is derived from an EMBL/GenBank/DDBJ whole genome shotgun (WGS) entry which is preliminary data.</text>
</comment>
<keyword evidence="2" id="KW-1185">Reference proteome</keyword>
<protein>
    <submittedName>
        <fullName evidence="1">Uncharacterized protein</fullName>
    </submittedName>
</protein>
<organism evidence="1 2">
    <name type="scientific">Ridgeia piscesae</name>
    <name type="common">Tubeworm</name>
    <dbReference type="NCBI Taxonomy" id="27915"/>
    <lineage>
        <taxon>Eukaryota</taxon>
        <taxon>Metazoa</taxon>
        <taxon>Spiralia</taxon>
        <taxon>Lophotrochozoa</taxon>
        <taxon>Annelida</taxon>
        <taxon>Polychaeta</taxon>
        <taxon>Sedentaria</taxon>
        <taxon>Canalipalpata</taxon>
        <taxon>Sabellida</taxon>
        <taxon>Siboglinidae</taxon>
        <taxon>Ridgeia</taxon>
    </lineage>
</organism>
<gene>
    <name evidence="1" type="ORF">NP493_900g00013</name>
</gene>
<evidence type="ECO:0000313" key="2">
    <source>
        <dbReference type="Proteomes" id="UP001209878"/>
    </source>
</evidence>
<evidence type="ECO:0000313" key="1">
    <source>
        <dbReference type="EMBL" id="KAK2173135.1"/>
    </source>
</evidence>
<proteinExistence type="predicted"/>
<sequence>MRPNSQRPAISWLALNGITRTATRRSAVARDTMKKLAVTRSLSKRHTLTTTRTLPTTAQMITADIASAARTVPMTAKHGRNPVCRTAGSMVQFHGQSEVPGVVRFMFHLSTYVLWSVK</sequence>
<dbReference type="EMBL" id="JAODUO010000899">
    <property type="protein sequence ID" value="KAK2173135.1"/>
    <property type="molecule type" value="Genomic_DNA"/>
</dbReference>
<accession>A0AAD9KL00</accession>
<dbReference type="AlphaFoldDB" id="A0AAD9KL00"/>